<comment type="caution">
    <text evidence="1">The sequence shown here is derived from an EMBL/GenBank/DDBJ whole genome shotgun (WGS) entry which is preliminary data.</text>
</comment>
<gene>
    <name evidence="1" type="ORF">DSO57_1000210</name>
</gene>
<accession>A0ACC2U7S0</accession>
<sequence length="156" mass="17091">MQTIQIIGASCLLLVQGLWLSNDSTSEAVHGSNDSALIRRSAYGQRNHQNSECGVKGDQERKSSRHDYPGMRSAYRLKQERPKKSNPPAAAEGNQEAENPPLSGANTDKPIKYAPKEKKLNKRPAFTSNGKNKETIDDNGNVKSEISGNEISVLDL</sequence>
<evidence type="ECO:0000313" key="1">
    <source>
        <dbReference type="EMBL" id="KAJ9082908.1"/>
    </source>
</evidence>
<dbReference type="EMBL" id="QTSX02001421">
    <property type="protein sequence ID" value="KAJ9082908.1"/>
    <property type="molecule type" value="Genomic_DNA"/>
</dbReference>
<keyword evidence="2" id="KW-1185">Reference proteome</keyword>
<name>A0ACC2U7S0_9FUNG</name>
<protein>
    <submittedName>
        <fullName evidence="1">Uncharacterized protein</fullName>
    </submittedName>
</protein>
<proteinExistence type="predicted"/>
<organism evidence="1 2">
    <name type="scientific">Entomophthora muscae</name>
    <dbReference type="NCBI Taxonomy" id="34485"/>
    <lineage>
        <taxon>Eukaryota</taxon>
        <taxon>Fungi</taxon>
        <taxon>Fungi incertae sedis</taxon>
        <taxon>Zoopagomycota</taxon>
        <taxon>Entomophthoromycotina</taxon>
        <taxon>Entomophthoromycetes</taxon>
        <taxon>Entomophthorales</taxon>
        <taxon>Entomophthoraceae</taxon>
        <taxon>Entomophthora</taxon>
    </lineage>
</organism>
<evidence type="ECO:0000313" key="2">
    <source>
        <dbReference type="Proteomes" id="UP001165960"/>
    </source>
</evidence>
<dbReference type="Proteomes" id="UP001165960">
    <property type="component" value="Unassembled WGS sequence"/>
</dbReference>
<reference evidence="1" key="1">
    <citation type="submission" date="2022-04" db="EMBL/GenBank/DDBJ databases">
        <title>Genome of the entomopathogenic fungus Entomophthora muscae.</title>
        <authorList>
            <person name="Elya C."/>
            <person name="Lovett B.R."/>
            <person name="Lee E."/>
            <person name="Macias A.M."/>
            <person name="Hajek A.E."/>
            <person name="De Bivort B.L."/>
            <person name="Kasson M.T."/>
            <person name="De Fine Licht H.H."/>
            <person name="Stajich J.E."/>
        </authorList>
    </citation>
    <scope>NUCLEOTIDE SEQUENCE</scope>
    <source>
        <strain evidence="1">Berkeley</strain>
    </source>
</reference>